<name>A0A099FEH0_9RHOB</name>
<comment type="caution">
    <text evidence="1">The sequence shown here is derived from an EMBL/GenBank/DDBJ whole genome shotgun (WGS) entry which is preliminary data.</text>
</comment>
<evidence type="ECO:0000313" key="1">
    <source>
        <dbReference type="EMBL" id="KGJ09170.1"/>
    </source>
</evidence>
<dbReference type="AlphaFoldDB" id="A0A099FEH0"/>
<protein>
    <submittedName>
        <fullName evidence="1">Uncharacterized protein</fullName>
    </submittedName>
</protein>
<gene>
    <name evidence="1" type="ORF">IC63_02810</name>
</gene>
<keyword evidence="2" id="KW-1185">Reference proteome</keyword>
<evidence type="ECO:0000313" key="2">
    <source>
        <dbReference type="Proteomes" id="UP000029917"/>
    </source>
</evidence>
<accession>A0A099FEH0</accession>
<dbReference type="EMBL" id="JRKS01000004">
    <property type="protein sequence ID" value="KGJ09170.1"/>
    <property type="molecule type" value="Genomic_DNA"/>
</dbReference>
<sequence length="66" mass="7644">MSQQRAKGMLQIPLSFDQIAQCALNFGVIDKKFLPSSGRCNEIRKRFKFFNLLQPLLIFRNIAIDN</sequence>
<reference evidence="1 2" key="1">
    <citation type="submission" date="2014-09" db="EMBL/GenBank/DDBJ databases">
        <authorList>
            <person name="McGinnis J.M."/>
            <person name="Wolfgang W.J."/>
        </authorList>
    </citation>
    <scope>NUCLEOTIDE SEQUENCE [LARGE SCALE GENOMIC DNA]</scope>
    <source>
        <strain evidence="1 2">HAMBI 3106</strain>
    </source>
</reference>
<organism evidence="1 2">
    <name type="scientific">Paracoccus sphaerophysae</name>
    <dbReference type="NCBI Taxonomy" id="690417"/>
    <lineage>
        <taxon>Bacteria</taxon>
        <taxon>Pseudomonadati</taxon>
        <taxon>Pseudomonadota</taxon>
        <taxon>Alphaproteobacteria</taxon>
        <taxon>Rhodobacterales</taxon>
        <taxon>Paracoccaceae</taxon>
        <taxon>Paracoccus</taxon>
    </lineage>
</organism>
<reference evidence="1 2" key="2">
    <citation type="submission" date="2014-10" db="EMBL/GenBank/DDBJ databases">
        <title>Paracoccus sanguinis sp. nov., isolated from clinical specimens of New York State patients.</title>
        <authorList>
            <person name="Mingle L.A."/>
            <person name="Cole J.A."/>
            <person name="Lapierre P."/>
            <person name="Musser K.A."/>
        </authorList>
    </citation>
    <scope>NUCLEOTIDE SEQUENCE [LARGE SCALE GENOMIC DNA]</scope>
    <source>
        <strain evidence="1 2">HAMBI 3106</strain>
    </source>
</reference>
<dbReference type="Proteomes" id="UP000029917">
    <property type="component" value="Unassembled WGS sequence"/>
</dbReference>
<proteinExistence type="predicted"/>